<dbReference type="EMBL" id="SJSK01000003">
    <property type="protein sequence ID" value="TCC90099.1"/>
    <property type="molecule type" value="Genomic_DNA"/>
</dbReference>
<protein>
    <submittedName>
        <fullName evidence="1">Serine protease</fullName>
    </submittedName>
</protein>
<accession>A0A4R0MSV0</accession>
<keyword evidence="1" id="KW-0645">Protease</keyword>
<keyword evidence="1" id="KW-0378">Hydrolase</keyword>
<evidence type="ECO:0000313" key="1">
    <source>
        <dbReference type="EMBL" id="TCC90099.1"/>
    </source>
</evidence>
<organism evidence="1 2">
    <name type="scientific">Pedobacter frigiditerrae</name>
    <dbReference type="NCBI Taxonomy" id="2530452"/>
    <lineage>
        <taxon>Bacteria</taxon>
        <taxon>Pseudomonadati</taxon>
        <taxon>Bacteroidota</taxon>
        <taxon>Sphingobacteriia</taxon>
        <taxon>Sphingobacteriales</taxon>
        <taxon>Sphingobacteriaceae</taxon>
        <taxon>Pedobacter</taxon>
    </lineage>
</organism>
<dbReference type="InterPro" id="IPR043504">
    <property type="entry name" value="Peptidase_S1_PA_chymotrypsin"/>
</dbReference>
<dbReference type="GO" id="GO:0006508">
    <property type="term" value="P:proteolysis"/>
    <property type="evidence" value="ECO:0007669"/>
    <property type="project" value="UniProtKB-KW"/>
</dbReference>
<dbReference type="PROSITE" id="PS51257">
    <property type="entry name" value="PROKAR_LIPOPROTEIN"/>
    <property type="match status" value="1"/>
</dbReference>
<reference evidence="1 2" key="1">
    <citation type="submission" date="2019-02" db="EMBL/GenBank/DDBJ databases">
        <title>Pedobacter sp. RP-1-13 sp. nov., isolated from Arctic soil.</title>
        <authorList>
            <person name="Dahal R.H."/>
        </authorList>
    </citation>
    <scope>NUCLEOTIDE SEQUENCE [LARGE SCALE GENOMIC DNA]</scope>
    <source>
        <strain evidence="1 2">RP-1-13</strain>
    </source>
</reference>
<keyword evidence="2" id="KW-1185">Reference proteome</keyword>
<sequence>MRNIRGLLLPFLIILIISMGCSKKHPLPTPDSPSDNIVGASLMKIEDALKSSDLNFVNLVNKIRGSVGTNGSGSKVIWSKNNDYKLGLFVSANHVYGVKMWNSHHEEFIDLSAINNGIFLGSKLPAINGNIQLTGELVANFGLYHPSIPLEATNITILPRDDFYLGVIDNQRKLDNGLAIYPDKVQTVVPLQLYDPNKRTEALQVWTNPETDENVIAIGYPQDRTKYPNGAVSTGKVYSDTQAANIIQSLKSKNDVEGEIPYQPQVEFFAEVAAVAGMSGGGVFNRNGQLLGIMVRATQLNGQPILRVVRIKYIKQKLISFYTSLSITDQAKLRPFISGELK</sequence>
<dbReference type="Gene3D" id="2.40.10.10">
    <property type="entry name" value="Trypsin-like serine proteases"/>
    <property type="match status" value="1"/>
</dbReference>
<dbReference type="SUPFAM" id="SSF50494">
    <property type="entry name" value="Trypsin-like serine proteases"/>
    <property type="match status" value="1"/>
</dbReference>
<dbReference type="InterPro" id="IPR009003">
    <property type="entry name" value="Peptidase_S1_PA"/>
</dbReference>
<comment type="caution">
    <text evidence="1">The sequence shown here is derived from an EMBL/GenBank/DDBJ whole genome shotgun (WGS) entry which is preliminary data.</text>
</comment>
<gene>
    <name evidence="1" type="ORF">EZ428_12480</name>
</gene>
<dbReference type="GO" id="GO:0008233">
    <property type="term" value="F:peptidase activity"/>
    <property type="evidence" value="ECO:0007669"/>
    <property type="project" value="UniProtKB-KW"/>
</dbReference>
<evidence type="ECO:0000313" key="2">
    <source>
        <dbReference type="Proteomes" id="UP000292884"/>
    </source>
</evidence>
<dbReference type="RefSeq" id="WP_131553501.1">
    <property type="nucleotide sequence ID" value="NZ_SJSK01000003.1"/>
</dbReference>
<dbReference type="AlphaFoldDB" id="A0A4R0MSV0"/>
<name>A0A4R0MSV0_9SPHI</name>
<proteinExistence type="predicted"/>
<dbReference type="Proteomes" id="UP000292884">
    <property type="component" value="Unassembled WGS sequence"/>
</dbReference>
<dbReference type="OrthoDB" id="1453296at2"/>
<dbReference type="Pfam" id="PF13365">
    <property type="entry name" value="Trypsin_2"/>
    <property type="match status" value="1"/>
</dbReference>